<name>D6X3I1_TRICA</name>
<sequence length="488" mass="55780">MFEKIFQSLDVTSLLIIAIFFLFLEYRPPWWYRNNDCKKGVKLIPGPLALPGLGTTWIFFFGGFSFNRLHLYYENMYKRYGPVMKEEYWCNIPVINLFEKREIVKVLKAGGKYPLRPPVEAVAHYRRSRPDRYASIGLVNEQGEAWYDLRSTLTPALTSPKTITSFLPEAQQIADDWCNLLKLSRDKNGRVSNLNYIADRLGLELTCALVLGRRMGFLLPGAETETGEKLAEAVRQHFLGTRDTYFGFPFWKLFPTPAYKTLIKSEASIYELALELINSANESTKESAVFQSVIQAEIDEREKIAAIIDFISAGIHTMKNSLLFLLHLIGQDLQIQKKIIEDSTKSYSKACVTETFRLLPTANALGRILEEEMELGGYRLSAGTVVVCHFGIACRDERNFPDASKFKPERWLDDDKVQTATNSLFLLTPFGAGRRICPGKRFIEHILPLLLESTVNSFEIQAEEELELQFEFLVTPKGQMPMVFKDRV</sequence>
<evidence type="ECO:0000256" key="6">
    <source>
        <dbReference type="ARBA" id="ARBA00023004"/>
    </source>
</evidence>
<keyword evidence="5 9" id="KW-0560">Oxidoreductase</keyword>
<dbReference type="InterPro" id="IPR050479">
    <property type="entry name" value="CYP11_CYP27_families"/>
</dbReference>
<dbReference type="KEGG" id="tca:661451"/>
<dbReference type="eggNOG" id="KOG0159">
    <property type="taxonomic scope" value="Eukaryota"/>
</dbReference>
<dbReference type="SUPFAM" id="SSF48264">
    <property type="entry name" value="Cytochrome P450"/>
    <property type="match status" value="1"/>
</dbReference>
<evidence type="ECO:0000256" key="9">
    <source>
        <dbReference type="RuleBase" id="RU000461"/>
    </source>
</evidence>
<organism evidence="11 12">
    <name type="scientific">Tribolium castaneum</name>
    <name type="common">Red flour beetle</name>
    <dbReference type="NCBI Taxonomy" id="7070"/>
    <lineage>
        <taxon>Eukaryota</taxon>
        <taxon>Metazoa</taxon>
        <taxon>Ecdysozoa</taxon>
        <taxon>Arthropoda</taxon>
        <taxon>Hexapoda</taxon>
        <taxon>Insecta</taxon>
        <taxon>Pterygota</taxon>
        <taxon>Neoptera</taxon>
        <taxon>Endopterygota</taxon>
        <taxon>Coleoptera</taxon>
        <taxon>Polyphaga</taxon>
        <taxon>Cucujiformia</taxon>
        <taxon>Tenebrionidae</taxon>
        <taxon>Tenebrionidae incertae sedis</taxon>
        <taxon>Tribolium</taxon>
    </lineage>
</organism>
<dbReference type="GO" id="GO:0004497">
    <property type="term" value="F:monooxygenase activity"/>
    <property type="evidence" value="ECO:0007669"/>
    <property type="project" value="UniProtKB-KW"/>
</dbReference>
<accession>D6X3I1</accession>
<evidence type="ECO:0000256" key="2">
    <source>
        <dbReference type="ARBA" id="ARBA00010617"/>
    </source>
</evidence>
<dbReference type="GO" id="GO:0005506">
    <property type="term" value="F:iron ion binding"/>
    <property type="evidence" value="ECO:0007669"/>
    <property type="project" value="InterPro"/>
</dbReference>
<dbReference type="InterPro" id="IPR036396">
    <property type="entry name" value="Cyt_P450_sf"/>
</dbReference>
<dbReference type="STRING" id="7070.D6X3I1"/>
<reference evidence="11 12" key="2">
    <citation type="journal article" date="2010" name="Nucleic Acids Res.">
        <title>BeetleBase in 2010: revisions to provide comprehensive genomic information for Tribolium castaneum.</title>
        <authorList>
            <person name="Kim H.S."/>
            <person name="Murphy T."/>
            <person name="Xia J."/>
            <person name="Caragea D."/>
            <person name="Park Y."/>
            <person name="Beeman R.W."/>
            <person name="Lorenzen M.D."/>
            <person name="Butcher S."/>
            <person name="Manak J.R."/>
            <person name="Brown S.J."/>
        </authorList>
    </citation>
    <scope>GENOME REANNOTATION</scope>
    <source>
        <strain evidence="11 12">Georgia GA2</strain>
    </source>
</reference>
<dbReference type="EMBL" id="KQ971374">
    <property type="protein sequence ID" value="EEZ97722.1"/>
    <property type="molecule type" value="Genomic_DNA"/>
</dbReference>
<keyword evidence="7 9" id="KW-0503">Monooxygenase</keyword>
<dbReference type="GO" id="GO:0020037">
    <property type="term" value="F:heme binding"/>
    <property type="evidence" value="ECO:0007669"/>
    <property type="project" value="InterPro"/>
</dbReference>
<evidence type="ECO:0000256" key="7">
    <source>
        <dbReference type="ARBA" id="ARBA00023033"/>
    </source>
</evidence>
<dbReference type="PANTHER" id="PTHR24279">
    <property type="entry name" value="CYTOCHROME P450"/>
    <property type="match status" value="1"/>
</dbReference>
<dbReference type="PRINTS" id="PR00463">
    <property type="entry name" value="EP450I"/>
</dbReference>
<evidence type="ECO:0000256" key="3">
    <source>
        <dbReference type="ARBA" id="ARBA00022617"/>
    </source>
</evidence>
<keyword evidence="12" id="KW-1185">Reference proteome</keyword>
<dbReference type="PANTHER" id="PTHR24279:SF120">
    <property type="entry name" value="CYTOCHROME P450"/>
    <property type="match status" value="1"/>
</dbReference>
<dbReference type="Pfam" id="PF00067">
    <property type="entry name" value="p450"/>
    <property type="match status" value="1"/>
</dbReference>
<feature type="transmembrane region" description="Helical" evidence="10">
    <location>
        <begin position="47"/>
        <end position="66"/>
    </location>
</feature>
<keyword evidence="10" id="KW-0812">Transmembrane</keyword>
<dbReference type="HOGENOM" id="CLU_001570_28_0_1"/>
<dbReference type="OrthoDB" id="3945418at2759"/>
<evidence type="ECO:0000313" key="12">
    <source>
        <dbReference type="Proteomes" id="UP000007266"/>
    </source>
</evidence>
<evidence type="ECO:0000256" key="10">
    <source>
        <dbReference type="SAM" id="Phobius"/>
    </source>
</evidence>
<dbReference type="Proteomes" id="UP000007266">
    <property type="component" value="Linkage group 10"/>
</dbReference>
<dbReference type="GO" id="GO:0016705">
    <property type="term" value="F:oxidoreductase activity, acting on paired donors, with incorporation or reduction of molecular oxygen"/>
    <property type="evidence" value="ECO:0007669"/>
    <property type="project" value="InterPro"/>
</dbReference>
<keyword evidence="10" id="KW-0472">Membrane</keyword>
<evidence type="ECO:0000256" key="1">
    <source>
        <dbReference type="ARBA" id="ARBA00001971"/>
    </source>
</evidence>
<proteinExistence type="inferred from homology"/>
<dbReference type="PhylomeDB" id="D6X3I1"/>
<evidence type="ECO:0000256" key="5">
    <source>
        <dbReference type="ARBA" id="ARBA00023002"/>
    </source>
</evidence>
<feature type="transmembrane region" description="Helical" evidence="10">
    <location>
        <begin position="6"/>
        <end position="26"/>
    </location>
</feature>
<keyword evidence="6 8" id="KW-0408">Iron</keyword>
<comment type="similarity">
    <text evidence="2 9">Belongs to the cytochrome P450 family.</text>
</comment>
<dbReference type="SMR" id="D6X3I1"/>
<evidence type="ECO:0000256" key="8">
    <source>
        <dbReference type="PIRSR" id="PIRSR602401-1"/>
    </source>
</evidence>
<dbReference type="PROSITE" id="PS00086">
    <property type="entry name" value="CYTOCHROME_P450"/>
    <property type="match status" value="1"/>
</dbReference>
<feature type="binding site" description="axial binding residue" evidence="8">
    <location>
        <position position="437"/>
    </location>
    <ligand>
        <name>heme</name>
        <dbReference type="ChEBI" id="CHEBI:30413"/>
    </ligand>
    <ligandPart>
        <name>Fe</name>
        <dbReference type="ChEBI" id="CHEBI:18248"/>
    </ligandPart>
</feature>
<dbReference type="InterPro" id="IPR001128">
    <property type="entry name" value="Cyt_P450"/>
</dbReference>
<dbReference type="Gene3D" id="1.10.630.10">
    <property type="entry name" value="Cytochrome P450"/>
    <property type="match status" value="1"/>
</dbReference>
<keyword evidence="4 8" id="KW-0479">Metal-binding</keyword>
<dbReference type="OMA" id="KQFCPER"/>
<keyword evidence="3 8" id="KW-0349">Heme</keyword>
<evidence type="ECO:0000256" key="4">
    <source>
        <dbReference type="ARBA" id="ARBA00022723"/>
    </source>
</evidence>
<reference evidence="11 12" key="1">
    <citation type="journal article" date="2008" name="Nature">
        <title>The genome of the model beetle and pest Tribolium castaneum.</title>
        <authorList>
            <consortium name="Tribolium Genome Sequencing Consortium"/>
            <person name="Richards S."/>
            <person name="Gibbs R.A."/>
            <person name="Weinstock G.M."/>
            <person name="Brown S.J."/>
            <person name="Denell R."/>
            <person name="Beeman R.W."/>
            <person name="Gibbs R."/>
            <person name="Beeman R.W."/>
            <person name="Brown S.J."/>
            <person name="Bucher G."/>
            <person name="Friedrich M."/>
            <person name="Grimmelikhuijzen C.J."/>
            <person name="Klingler M."/>
            <person name="Lorenzen M."/>
            <person name="Richards S."/>
            <person name="Roth S."/>
            <person name="Schroder R."/>
            <person name="Tautz D."/>
            <person name="Zdobnov E.M."/>
            <person name="Muzny D."/>
            <person name="Gibbs R.A."/>
            <person name="Weinstock G.M."/>
            <person name="Attaway T."/>
            <person name="Bell S."/>
            <person name="Buhay C.J."/>
            <person name="Chandrabose M.N."/>
            <person name="Chavez D."/>
            <person name="Clerk-Blankenburg K.P."/>
            <person name="Cree A."/>
            <person name="Dao M."/>
            <person name="Davis C."/>
            <person name="Chacko J."/>
            <person name="Dinh H."/>
            <person name="Dugan-Rocha S."/>
            <person name="Fowler G."/>
            <person name="Garner T.T."/>
            <person name="Garnes J."/>
            <person name="Gnirke A."/>
            <person name="Hawes A."/>
            <person name="Hernandez J."/>
            <person name="Hines S."/>
            <person name="Holder M."/>
            <person name="Hume J."/>
            <person name="Jhangiani S.N."/>
            <person name="Joshi V."/>
            <person name="Khan Z.M."/>
            <person name="Jackson L."/>
            <person name="Kovar C."/>
            <person name="Kowis A."/>
            <person name="Lee S."/>
            <person name="Lewis L.R."/>
            <person name="Margolis J."/>
            <person name="Morgan M."/>
            <person name="Nazareth L.V."/>
            <person name="Nguyen N."/>
            <person name="Okwuonu G."/>
            <person name="Parker D."/>
            <person name="Richards S."/>
            <person name="Ruiz S.J."/>
            <person name="Santibanez J."/>
            <person name="Savard J."/>
            <person name="Scherer S.E."/>
            <person name="Schneider B."/>
            <person name="Sodergren E."/>
            <person name="Tautz D."/>
            <person name="Vattahil S."/>
            <person name="Villasana D."/>
            <person name="White C.S."/>
            <person name="Wright R."/>
            <person name="Park Y."/>
            <person name="Beeman R.W."/>
            <person name="Lord J."/>
            <person name="Oppert B."/>
            <person name="Lorenzen M."/>
            <person name="Brown S."/>
            <person name="Wang L."/>
            <person name="Savard J."/>
            <person name="Tautz D."/>
            <person name="Richards S."/>
            <person name="Weinstock G."/>
            <person name="Gibbs R.A."/>
            <person name="Liu Y."/>
            <person name="Worley K."/>
            <person name="Weinstock G."/>
            <person name="Elsik C.G."/>
            <person name="Reese J.T."/>
            <person name="Elhaik E."/>
            <person name="Landan G."/>
            <person name="Graur D."/>
            <person name="Arensburger P."/>
            <person name="Atkinson P."/>
            <person name="Beeman R.W."/>
            <person name="Beidler J."/>
            <person name="Brown S.J."/>
            <person name="Demuth J.P."/>
            <person name="Drury D.W."/>
            <person name="Du Y.Z."/>
            <person name="Fujiwara H."/>
            <person name="Lorenzen M."/>
            <person name="Maselli V."/>
            <person name="Osanai M."/>
            <person name="Park Y."/>
            <person name="Robertson H.M."/>
            <person name="Tu Z."/>
            <person name="Wang J.J."/>
            <person name="Wang S."/>
            <person name="Richards S."/>
            <person name="Song H."/>
            <person name="Zhang L."/>
            <person name="Sodergren E."/>
            <person name="Werner D."/>
            <person name="Stanke M."/>
            <person name="Morgenstern B."/>
            <person name="Solovyev V."/>
            <person name="Kosarev P."/>
            <person name="Brown G."/>
            <person name="Chen H.C."/>
            <person name="Ermolaeva O."/>
            <person name="Hlavina W."/>
            <person name="Kapustin Y."/>
            <person name="Kiryutin B."/>
            <person name="Kitts P."/>
            <person name="Maglott D."/>
            <person name="Pruitt K."/>
            <person name="Sapojnikov V."/>
            <person name="Souvorov A."/>
            <person name="Mackey A.J."/>
            <person name="Waterhouse R.M."/>
            <person name="Wyder S."/>
            <person name="Zdobnov E.M."/>
            <person name="Zdobnov E.M."/>
            <person name="Wyder S."/>
            <person name="Kriventseva E.V."/>
            <person name="Kadowaki T."/>
            <person name="Bork P."/>
            <person name="Aranda M."/>
            <person name="Bao R."/>
            <person name="Beermann A."/>
            <person name="Berns N."/>
            <person name="Bolognesi R."/>
            <person name="Bonneton F."/>
            <person name="Bopp D."/>
            <person name="Brown S.J."/>
            <person name="Bucher G."/>
            <person name="Butts T."/>
            <person name="Chaumot A."/>
            <person name="Denell R.E."/>
            <person name="Ferrier D.E."/>
            <person name="Friedrich M."/>
            <person name="Gordon C.M."/>
            <person name="Jindra M."/>
            <person name="Klingler M."/>
            <person name="Lan Q."/>
            <person name="Lattorff H.M."/>
            <person name="Laudet V."/>
            <person name="von Levetsow C."/>
            <person name="Liu Z."/>
            <person name="Lutz R."/>
            <person name="Lynch J.A."/>
            <person name="da Fonseca R.N."/>
            <person name="Posnien N."/>
            <person name="Reuter R."/>
            <person name="Roth S."/>
            <person name="Savard J."/>
            <person name="Schinko J.B."/>
            <person name="Schmitt C."/>
            <person name="Schoppmeier M."/>
            <person name="Schroder R."/>
            <person name="Shippy T.D."/>
            <person name="Simonnet F."/>
            <person name="Marques-Souza H."/>
            <person name="Tautz D."/>
            <person name="Tomoyasu Y."/>
            <person name="Trauner J."/>
            <person name="Van der Zee M."/>
            <person name="Vervoort M."/>
            <person name="Wittkopp N."/>
            <person name="Wimmer E.A."/>
            <person name="Yang X."/>
            <person name="Jones A.K."/>
            <person name="Sattelle D.B."/>
            <person name="Ebert P.R."/>
            <person name="Nelson D."/>
            <person name="Scott J.G."/>
            <person name="Beeman R.W."/>
            <person name="Muthukrishnan S."/>
            <person name="Kramer K.J."/>
            <person name="Arakane Y."/>
            <person name="Beeman R.W."/>
            <person name="Zhu Q."/>
            <person name="Hogenkamp D."/>
            <person name="Dixit R."/>
            <person name="Oppert B."/>
            <person name="Jiang H."/>
            <person name="Zou Z."/>
            <person name="Marshall J."/>
            <person name="Elpidina E."/>
            <person name="Vinokurov K."/>
            <person name="Oppert C."/>
            <person name="Zou Z."/>
            <person name="Evans J."/>
            <person name="Lu Z."/>
            <person name="Zhao P."/>
            <person name="Sumathipala N."/>
            <person name="Altincicek B."/>
            <person name="Vilcinskas A."/>
            <person name="Williams M."/>
            <person name="Hultmark D."/>
            <person name="Hetru C."/>
            <person name="Jiang H."/>
            <person name="Grimmelikhuijzen C.J."/>
            <person name="Hauser F."/>
            <person name="Cazzamali G."/>
            <person name="Williamson M."/>
            <person name="Park Y."/>
            <person name="Li B."/>
            <person name="Tanaka Y."/>
            <person name="Predel R."/>
            <person name="Neupert S."/>
            <person name="Schachtner J."/>
            <person name="Verleyen P."/>
            <person name="Raible F."/>
            <person name="Bork P."/>
            <person name="Friedrich M."/>
            <person name="Walden K.K."/>
            <person name="Robertson H.M."/>
            <person name="Angeli S."/>
            <person name="Foret S."/>
            <person name="Bucher G."/>
            <person name="Schuetz S."/>
            <person name="Maleszka R."/>
            <person name="Wimmer E.A."/>
            <person name="Beeman R.W."/>
            <person name="Lorenzen M."/>
            <person name="Tomoyasu Y."/>
            <person name="Miller S.C."/>
            <person name="Grossmann D."/>
            <person name="Bucher G."/>
        </authorList>
    </citation>
    <scope>NUCLEOTIDE SEQUENCE [LARGE SCALE GENOMIC DNA]</scope>
    <source>
        <strain evidence="11 12">Georgia GA2</strain>
    </source>
</reference>
<gene>
    <name evidence="11" type="primary">AUGUSTUS-3.0.2_11231</name>
    <name evidence="11" type="ORF">TcasGA2_TC011231</name>
</gene>
<protein>
    <submittedName>
        <fullName evidence="11">Cytochrome P450 314A1</fullName>
    </submittedName>
</protein>
<dbReference type="InterPro" id="IPR002401">
    <property type="entry name" value="Cyt_P450_E_grp-I"/>
</dbReference>
<keyword evidence="10" id="KW-1133">Transmembrane helix</keyword>
<evidence type="ECO:0000313" key="11">
    <source>
        <dbReference type="EMBL" id="EEZ97722.1"/>
    </source>
</evidence>
<dbReference type="InterPro" id="IPR017972">
    <property type="entry name" value="Cyt_P450_CS"/>
</dbReference>
<comment type="cofactor">
    <cofactor evidence="1 8">
        <name>heme</name>
        <dbReference type="ChEBI" id="CHEBI:30413"/>
    </cofactor>
</comment>
<dbReference type="AlphaFoldDB" id="D6X3I1"/>